<sequence>MFVTKEMKPAEWRVLQDQFADMQMTLGAPADFALFHRNHDGVQVSTIAASGLGLSRADALSPGGWSEVERLDGSGWGVLVGNGDVHTRLGVRAGKP</sequence>
<keyword evidence="2" id="KW-1185">Reference proteome</keyword>
<organism evidence="1 2">
    <name type="scientific">Sphingomonas aerolata</name>
    <dbReference type="NCBI Taxonomy" id="185951"/>
    <lineage>
        <taxon>Bacteria</taxon>
        <taxon>Pseudomonadati</taxon>
        <taxon>Pseudomonadota</taxon>
        <taxon>Alphaproteobacteria</taxon>
        <taxon>Sphingomonadales</taxon>
        <taxon>Sphingomonadaceae</taxon>
        <taxon>Sphingomonas</taxon>
    </lineage>
</organism>
<proteinExistence type="predicted"/>
<accession>A0A2T4YMV0</accession>
<evidence type="ECO:0000313" key="2">
    <source>
        <dbReference type="Proteomes" id="UP000240996"/>
    </source>
</evidence>
<dbReference type="AlphaFoldDB" id="A0A2T4YMV0"/>
<dbReference type="EMBL" id="PZZN01000003">
    <property type="protein sequence ID" value="PTM44739.1"/>
    <property type="molecule type" value="Genomic_DNA"/>
</dbReference>
<name>A0A2T4YMV0_9SPHN</name>
<dbReference type="Proteomes" id="UP000240996">
    <property type="component" value="Unassembled WGS sequence"/>
</dbReference>
<protein>
    <submittedName>
        <fullName evidence="1">Uncharacterized protein</fullName>
    </submittedName>
</protein>
<comment type="caution">
    <text evidence="1">The sequence shown here is derived from an EMBL/GenBank/DDBJ whole genome shotgun (WGS) entry which is preliminary data.</text>
</comment>
<dbReference type="RefSeq" id="WP_146163694.1">
    <property type="nucleotide sequence ID" value="NZ_PZZN01000003.1"/>
</dbReference>
<gene>
    <name evidence="1" type="ORF">C8J24_2949</name>
</gene>
<reference evidence="1 2" key="1">
    <citation type="submission" date="2018-04" db="EMBL/GenBank/DDBJ databases">
        <title>Genomic Encyclopedia of Type Strains, Phase III (KMG-III): the genomes of soil and plant-associated and newly described type strains.</title>
        <authorList>
            <person name="Whitman W."/>
        </authorList>
    </citation>
    <scope>NUCLEOTIDE SEQUENCE [LARGE SCALE GENOMIC DNA]</scope>
    <source>
        <strain evidence="1 2">NW12</strain>
    </source>
</reference>
<evidence type="ECO:0000313" key="1">
    <source>
        <dbReference type="EMBL" id="PTM44739.1"/>
    </source>
</evidence>